<sequence length="64" mass="7052">MKKKNLKSLKLNKKSISNFENVAGGDPRLTFITDGVLLLCCFQLTGPCDPPMVTEDCQTELFCG</sequence>
<evidence type="ECO:0000313" key="1">
    <source>
        <dbReference type="EMBL" id="PTX61161.1"/>
    </source>
</evidence>
<proteinExistence type="predicted"/>
<dbReference type="RefSeq" id="WP_108115265.1">
    <property type="nucleotide sequence ID" value="NZ_QBKT01000005.1"/>
</dbReference>
<keyword evidence="2" id="KW-1185">Reference proteome</keyword>
<organism evidence="1 2">
    <name type="scientific">Kordia periserrulae</name>
    <dbReference type="NCBI Taxonomy" id="701523"/>
    <lineage>
        <taxon>Bacteria</taxon>
        <taxon>Pseudomonadati</taxon>
        <taxon>Bacteroidota</taxon>
        <taxon>Flavobacteriia</taxon>
        <taxon>Flavobacteriales</taxon>
        <taxon>Flavobacteriaceae</taxon>
        <taxon>Kordia</taxon>
    </lineage>
</organism>
<gene>
    <name evidence="1" type="ORF">C8N46_105318</name>
</gene>
<name>A0A2T6BYK0_9FLAO</name>
<evidence type="ECO:0000313" key="2">
    <source>
        <dbReference type="Proteomes" id="UP000244090"/>
    </source>
</evidence>
<comment type="caution">
    <text evidence="1">The sequence shown here is derived from an EMBL/GenBank/DDBJ whole genome shotgun (WGS) entry which is preliminary data.</text>
</comment>
<dbReference type="AlphaFoldDB" id="A0A2T6BYK0"/>
<dbReference type="Proteomes" id="UP000244090">
    <property type="component" value="Unassembled WGS sequence"/>
</dbReference>
<protein>
    <submittedName>
        <fullName evidence="1">Uncharacterized protein</fullName>
    </submittedName>
</protein>
<accession>A0A2T6BYK0</accession>
<reference evidence="1 2" key="1">
    <citation type="submission" date="2018-04" db="EMBL/GenBank/DDBJ databases">
        <title>Genomic Encyclopedia of Archaeal and Bacterial Type Strains, Phase II (KMG-II): from individual species to whole genera.</title>
        <authorList>
            <person name="Goeker M."/>
        </authorList>
    </citation>
    <scope>NUCLEOTIDE SEQUENCE [LARGE SCALE GENOMIC DNA]</scope>
    <source>
        <strain evidence="1 2">DSM 25731</strain>
    </source>
</reference>
<dbReference type="EMBL" id="QBKT01000005">
    <property type="protein sequence ID" value="PTX61161.1"/>
    <property type="molecule type" value="Genomic_DNA"/>
</dbReference>